<evidence type="ECO:0000313" key="4">
    <source>
        <dbReference type="EMBL" id="RMZ54684.1"/>
    </source>
</evidence>
<dbReference type="FunFam" id="3.30.70.100:FF:000008">
    <property type="entry name" value="Copper transport protein ATOX1"/>
    <property type="match status" value="1"/>
</dbReference>
<dbReference type="InterPro" id="IPR036163">
    <property type="entry name" value="HMA_dom_sf"/>
</dbReference>
<dbReference type="PANTHER" id="PTHR22814">
    <property type="entry name" value="COPPER TRANSPORT PROTEIN ATOX1-RELATED"/>
    <property type="match status" value="1"/>
</dbReference>
<reference evidence="3 5" key="1">
    <citation type="journal article" date="2014" name="BMC Genomics">
        <title>Oil accumulation mechanisms of the oleaginous microalga Chlorella protothecoides revealed through its genome, transcriptomes, and proteomes.</title>
        <authorList>
            <person name="Gao C."/>
            <person name="Wang Y."/>
            <person name="Shen Y."/>
            <person name="Yan D."/>
            <person name="He X."/>
            <person name="Dai J."/>
            <person name="Wu Q."/>
        </authorList>
    </citation>
    <scope>NUCLEOTIDE SEQUENCE [LARGE SCALE GENOMIC DNA]</scope>
    <source>
        <strain evidence="3 5">0710</strain>
    </source>
</reference>
<dbReference type="GO" id="GO:0046872">
    <property type="term" value="F:metal ion binding"/>
    <property type="evidence" value="ECO:0007669"/>
    <property type="project" value="UniProtKB-KW"/>
</dbReference>
<evidence type="ECO:0000313" key="6">
    <source>
        <dbReference type="Proteomes" id="UP000279271"/>
    </source>
</evidence>
<feature type="domain" description="HMA" evidence="2">
    <location>
        <begin position="1"/>
        <end position="64"/>
    </location>
</feature>
<name>A0A087SIE0_AUXPR</name>
<dbReference type="EMBL" id="QOKY01000173">
    <property type="protein sequence ID" value="RMZ54684.1"/>
    <property type="molecule type" value="Genomic_DNA"/>
</dbReference>
<evidence type="ECO:0000256" key="1">
    <source>
        <dbReference type="ARBA" id="ARBA00022723"/>
    </source>
</evidence>
<evidence type="ECO:0000313" key="3">
    <source>
        <dbReference type="EMBL" id="KFM25494.1"/>
    </source>
</evidence>
<dbReference type="CDD" id="cd00371">
    <property type="entry name" value="HMA"/>
    <property type="match status" value="1"/>
</dbReference>
<reference evidence="6" key="2">
    <citation type="journal article" date="2018" name="Algal Res.">
        <title>Characterization of plant carbon substrate utilization by Auxenochlorella protothecoides.</title>
        <authorList>
            <person name="Vogler B.W."/>
            <person name="Starkenburg S.R."/>
            <person name="Sudasinghe N."/>
            <person name="Schambach J.Y."/>
            <person name="Rollin J.A."/>
            <person name="Pattathil S."/>
            <person name="Barry A.N."/>
        </authorList>
    </citation>
    <scope>NUCLEOTIDE SEQUENCE [LARGE SCALE GENOMIC DNA]</scope>
    <source>
        <strain evidence="6">UTEX 25</strain>
    </source>
</reference>
<sequence>MPETQLRVAMACEGCAGAVRRVLGNLEGVEKVDIDLAKQKVTVLGSADPNTVKETVAKSGKKTEFWA</sequence>
<evidence type="ECO:0000259" key="2">
    <source>
        <dbReference type="PROSITE" id="PS50846"/>
    </source>
</evidence>
<dbReference type="SUPFAM" id="SSF55008">
    <property type="entry name" value="HMA, heavy metal-associated domain"/>
    <property type="match status" value="1"/>
</dbReference>
<dbReference type="InterPro" id="IPR006121">
    <property type="entry name" value="HMA_dom"/>
</dbReference>
<dbReference type="Proteomes" id="UP000028924">
    <property type="component" value="Unassembled WGS sequence"/>
</dbReference>
<dbReference type="PANTHER" id="PTHR22814:SF287">
    <property type="entry name" value="COPPER TRANSPORT PROTEIN ATX1"/>
    <property type="match status" value="1"/>
</dbReference>
<dbReference type="STRING" id="3075.A0A087SIE0"/>
<dbReference type="Gene3D" id="3.30.70.100">
    <property type="match status" value="1"/>
</dbReference>
<dbReference type="Proteomes" id="UP000279271">
    <property type="component" value="Unassembled WGS sequence"/>
</dbReference>
<reference evidence="4" key="3">
    <citation type="submission" date="2018-10" db="EMBL/GenBank/DDBJ databases">
        <authorList>
            <person name="Hovde B."/>
            <person name="Zhang X."/>
        </authorList>
    </citation>
    <scope>NUCLEOTIDE SEQUENCE [LARGE SCALE GENOMIC DNA]</scope>
    <source>
        <strain evidence="4">UTEX 25</strain>
    </source>
</reference>
<keyword evidence="1" id="KW-0479">Metal-binding</keyword>
<dbReference type="GeneID" id="23611912"/>
<keyword evidence="5" id="KW-1185">Reference proteome</keyword>
<reference evidence="4" key="4">
    <citation type="submission" date="2018-11" db="EMBL/GenBank/DDBJ databases">
        <title>Characterization of plant carbon substrate utilization by Auxenochlorella protothecoides.</title>
        <authorList>
            <person name="Vogler B.W."/>
            <person name="Starkenburg S.R."/>
            <person name="Sudasinghe N."/>
            <person name="Schambach J.Y."/>
            <person name="Rollin J.A."/>
            <person name="Pattathil S."/>
            <person name="Barry A.N."/>
        </authorList>
    </citation>
    <scope>NUCLEOTIDE SEQUENCE [LARGE SCALE GENOMIC DNA]</scope>
    <source>
        <strain evidence="4">UTEX 25</strain>
    </source>
</reference>
<dbReference type="KEGG" id="apro:F751_0521"/>
<protein>
    <submittedName>
        <fullName evidence="3">Copper transport protein ATOX1</fullName>
    </submittedName>
</protein>
<dbReference type="eggNOG" id="KOG1603">
    <property type="taxonomic scope" value="Eukaryota"/>
</dbReference>
<dbReference type="AlphaFoldDB" id="A0A087SIE0"/>
<dbReference type="RefSeq" id="XP_011398390.1">
    <property type="nucleotide sequence ID" value="XM_011400088.1"/>
</dbReference>
<evidence type="ECO:0000313" key="5">
    <source>
        <dbReference type="Proteomes" id="UP000028924"/>
    </source>
</evidence>
<dbReference type="Pfam" id="PF00403">
    <property type="entry name" value="HMA"/>
    <property type="match status" value="1"/>
</dbReference>
<gene>
    <name evidence="4" type="ORF">APUTEX25_003062</name>
    <name evidence="3" type="ORF">F751_0521</name>
</gene>
<dbReference type="EMBL" id="KL662119">
    <property type="protein sequence ID" value="KFM25494.1"/>
    <property type="molecule type" value="Genomic_DNA"/>
</dbReference>
<accession>A0A087SIE0</accession>
<proteinExistence type="predicted"/>
<dbReference type="OrthoDB" id="689350at2759"/>
<dbReference type="PROSITE" id="PS50846">
    <property type="entry name" value="HMA_2"/>
    <property type="match status" value="1"/>
</dbReference>
<organism evidence="3 5">
    <name type="scientific">Auxenochlorella protothecoides</name>
    <name type="common">Green microalga</name>
    <name type="synonym">Chlorella protothecoides</name>
    <dbReference type="NCBI Taxonomy" id="3075"/>
    <lineage>
        <taxon>Eukaryota</taxon>
        <taxon>Viridiplantae</taxon>
        <taxon>Chlorophyta</taxon>
        <taxon>core chlorophytes</taxon>
        <taxon>Trebouxiophyceae</taxon>
        <taxon>Chlorellales</taxon>
        <taxon>Chlorellaceae</taxon>
        <taxon>Auxenochlorella</taxon>
    </lineage>
</organism>